<feature type="region of interest" description="Disordered" evidence="1">
    <location>
        <begin position="34"/>
        <end position="58"/>
    </location>
</feature>
<evidence type="ECO:0000313" key="3">
    <source>
        <dbReference type="Proteomes" id="UP000499080"/>
    </source>
</evidence>
<dbReference type="Proteomes" id="UP000499080">
    <property type="component" value="Unassembled WGS sequence"/>
</dbReference>
<proteinExistence type="predicted"/>
<dbReference type="OrthoDB" id="6115549at2759"/>
<dbReference type="Gene3D" id="3.30.40.10">
    <property type="entry name" value="Zinc/RING finger domain, C3HC4 (zinc finger)"/>
    <property type="match status" value="1"/>
</dbReference>
<organism evidence="2 3">
    <name type="scientific">Araneus ventricosus</name>
    <name type="common">Orbweaver spider</name>
    <name type="synonym">Epeira ventricosa</name>
    <dbReference type="NCBI Taxonomy" id="182803"/>
    <lineage>
        <taxon>Eukaryota</taxon>
        <taxon>Metazoa</taxon>
        <taxon>Ecdysozoa</taxon>
        <taxon>Arthropoda</taxon>
        <taxon>Chelicerata</taxon>
        <taxon>Arachnida</taxon>
        <taxon>Araneae</taxon>
        <taxon>Araneomorphae</taxon>
        <taxon>Entelegynae</taxon>
        <taxon>Araneoidea</taxon>
        <taxon>Araneidae</taxon>
        <taxon>Araneus</taxon>
    </lineage>
</organism>
<dbReference type="EMBL" id="BGPR01169990">
    <property type="protein sequence ID" value="GBM27418.1"/>
    <property type="molecule type" value="Genomic_DNA"/>
</dbReference>
<reference evidence="2 3" key="1">
    <citation type="journal article" date="2019" name="Sci. Rep.">
        <title>Orb-weaving spider Araneus ventricosus genome elucidates the spidroin gene catalogue.</title>
        <authorList>
            <person name="Kono N."/>
            <person name="Nakamura H."/>
            <person name="Ohtoshi R."/>
            <person name="Moran D.A.P."/>
            <person name="Shinohara A."/>
            <person name="Yoshida Y."/>
            <person name="Fujiwara M."/>
            <person name="Mori M."/>
            <person name="Tomita M."/>
            <person name="Arakawa K."/>
        </authorList>
    </citation>
    <scope>NUCLEOTIDE SEQUENCE [LARGE SCALE GENOMIC DNA]</scope>
</reference>
<evidence type="ECO:0000256" key="1">
    <source>
        <dbReference type="SAM" id="MobiDB-lite"/>
    </source>
</evidence>
<feature type="compositionally biased region" description="Basic residues" evidence="1">
    <location>
        <begin position="45"/>
        <end position="58"/>
    </location>
</feature>
<evidence type="ECO:0000313" key="2">
    <source>
        <dbReference type="EMBL" id="GBM27418.1"/>
    </source>
</evidence>
<keyword evidence="3" id="KW-1185">Reference proteome</keyword>
<gene>
    <name evidence="2" type="ORF">AVEN_202174_1</name>
</gene>
<accession>A0A4Y2EH54</accession>
<protein>
    <recommendedName>
        <fullName evidence="4">Zinc finger PHD-type domain-containing protein</fullName>
    </recommendedName>
</protein>
<dbReference type="AlphaFoldDB" id="A0A4Y2EH54"/>
<dbReference type="InterPro" id="IPR011011">
    <property type="entry name" value="Znf_FYVE_PHD"/>
</dbReference>
<dbReference type="InterPro" id="IPR013083">
    <property type="entry name" value="Znf_RING/FYVE/PHD"/>
</dbReference>
<name>A0A4Y2EH54_ARAVE</name>
<evidence type="ECO:0008006" key="4">
    <source>
        <dbReference type="Google" id="ProtNLM"/>
    </source>
</evidence>
<sequence length="145" mass="16635">MEEVRAVFENDSSAITSFIEDFPKTTASQDILEEISPLHSSSNKDKKRKKSVQVKRSKLITPGTSKEDLKMKAKMELKYEKEKREGGEEAQCFICAETFEEDWIQCRICEGWAHENCSDLEGNELFYECGVDFTKTNVNTECICL</sequence>
<comment type="caution">
    <text evidence="2">The sequence shown here is derived from an EMBL/GenBank/DDBJ whole genome shotgun (WGS) entry which is preliminary data.</text>
</comment>
<dbReference type="SUPFAM" id="SSF57903">
    <property type="entry name" value="FYVE/PHD zinc finger"/>
    <property type="match status" value="1"/>
</dbReference>